<evidence type="ECO:0000256" key="10">
    <source>
        <dbReference type="ARBA" id="ARBA00023242"/>
    </source>
</evidence>
<evidence type="ECO:0000256" key="12">
    <source>
        <dbReference type="SAM" id="MobiDB-lite"/>
    </source>
</evidence>
<evidence type="ECO:0000256" key="6">
    <source>
        <dbReference type="ARBA" id="ARBA00022737"/>
    </source>
</evidence>
<keyword evidence="6" id="KW-0677">Repeat</keyword>
<evidence type="ECO:0000256" key="11">
    <source>
        <dbReference type="PROSITE-ProRule" id="PRU00723"/>
    </source>
</evidence>
<evidence type="ECO:0000256" key="4">
    <source>
        <dbReference type="ARBA" id="ARBA00022664"/>
    </source>
</evidence>
<dbReference type="PANTHER" id="PTHR23102:SF24">
    <property type="entry name" value="CLEAVAGE AND POLYADENYLATION SPECIFICITY FACTOR SUBUNIT 4"/>
    <property type="match status" value="1"/>
</dbReference>
<dbReference type="GO" id="GO:0006397">
    <property type="term" value="P:mRNA processing"/>
    <property type="evidence" value="ECO:0007669"/>
    <property type="project" value="UniProtKB-KW"/>
</dbReference>
<dbReference type="EMBL" id="NEDP02003775">
    <property type="protein sequence ID" value="OWF47779.1"/>
    <property type="molecule type" value="Genomic_DNA"/>
</dbReference>
<dbReference type="GO" id="GO:0003723">
    <property type="term" value="F:RNA binding"/>
    <property type="evidence" value="ECO:0007669"/>
    <property type="project" value="UniProtKB-KW"/>
</dbReference>
<feature type="domain" description="C3H1-type" evidence="13">
    <location>
        <begin position="118"/>
        <end position="145"/>
    </location>
</feature>
<dbReference type="Proteomes" id="UP000242188">
    <property type="component" value="Unassembled WGS sequence"/>
</dbReference>
<dbReference type="SUPFAM" id="SSF90229">
    <property type="entry name" value="CCCH zinc finger"/>
    <property type="match status" value="2"/>
</dbReference>
<dbReference type="PROSITE" id="PS50158">
    <property type="entry name" value="ZF_CCHC"/>
    <property type="match status" value="2"/>
</dbReference>
<name>A0A210QGF7_MIZYE</name>
<comment type="similarity">
    <text evidence="2">Belongs to the CPSF4/YTH1 family.</text>
</comment>
<dbReference type="SUPFAM" id="SSF57756">
    <property type="entry name" value="Retrovirus zinc finger-like domains"/>
    <property type="match status" value="2"/>
</dbReference>
<dbReference type="Pfam" id="PF14608">
    <property type="entry name" value="zf-CCCH_2"/>
    <property type="match status" value="2"/>
</dbReference>
<feature type="domain" description="C3H1-type" evidence="13">
    <location>
        <begin position="62"/>
        <end position="89"/>
    </location>
</feature>
<dbReference type="STRING" id="6573.A0A210QGF7"/>
<organism evidence="15 16">
    <name type="scientific">Mizuhopecten yessoensis</name>
    <name type="common">Japanese scallop</name>
    <name type="synonym">Patinopecten yessoensis</name>
    <dbReference type="NCBI Taxonomy" id="6573"/>
    <lineage>
        <taxon>Eukaryota</taxon>
        <taxon>Metazoa</taxon>
        <taxon>Spiralia</taxon>
        <taxon>Lophotrochozoa</taxon>
        <taxon>Mollusca</taxon>
        <taxon>Bivalvia</taxon>
        <taxon>Autobranchia</taxon>
        <taxon>Pteriomorphia</taxon>
        <taxon>Pectinida</taxon>
        <taxon>Pectinoidea</taxon>
        <taxon>Pectinidae</taxon>
        <taxon>Mizuhopecten</taxon>
    </lineage>
</organism>
<dbReference type="InterPro" id="IPR000571">
    <property type="entry name" value="Znf_CCCH"/>
</dbReference>
<evidence type="ECO:0000256" key="3">
    <source>
        <dbReference type="ARBA" id="ARBA00016264"/>
    </source>
</evidence>
<evidence type="ECO:0000256" key="7">
    <source>
        <dbReference type="ARBA" id="ARBA00022771"/>
    </source>
</evidence>
<feature type="zinc finger region" description="C3H1-type" evidence="11">
    <location>
        <begin position="62"/>
        <end position="89"/>
    </location>
</feature>
<evidence type="ECO:0000313" key="15">
    <source>
        <dbReference type="EMBL" id="OWF47779.1"/>
    </source>
</evidence>
<dbReference type="Pfam" id="PF15663">
    <property type="entry name" value="zf-CCCH_3"/>
    <property type="match status" value="1"/>
</dbReference>
<dbReference type="Gene3D" id="4.10.60.10">
    <property type="entry name" value="Zinc finger, CCHC-type"/>
    <property type="match status" value="1"/>
</dbReference>
<accession>A0A210QGF7</accession>
<gene>
    <name evidence="15" type="ORF">KP79_PYT06212</name>
</gene>
<dbReference type="SMART" id="SM00343">
    <property type="entry name" value="ZnF_C2HC"/>
    <property type="match status" value="2"/>
</dbReference>
<evidence type="ECO:0000256" key="2">
    <source>
        <dbReference type="ARBA" id="ARBA00008907"/>
    </source>
</evidence>
<feature type="domain" description="CCHC-type" evidence="14">
    <location>
        <begin position="187"/>
        <end position="202"/>
    </location>
</feature>
<dbReference type="FunFam" id="4.10.1000.10:FF:000005">
    <property type="entry name" value="cleavage and polyadenylation specificity factor subunit 4"/>
    <property type="match status" value="1"/>
</dbReference>
<feature type="zinc finger region" description="C3H1-type" evidence="11">
    <location>
        <begin position="90"/>
        <end position="117"/>
    </location>
</feature>
<feature type="domain" description="C3H1-type" evidence="13">
    <location>
        <begin position="35"/>
        <end position="59"/>
    </location>
</feature>
<keyword evidence="5 11" id="KW-0479">Metal-binding</keyword>
<dbReference type="GO" id="GO:0005634">
    <property type="term" value="C:nucleus"/>
    <property type="evidence" value="ECO:0007669"/>
    <property type="project" value="UniProtKB-SubCell"/>
</dbReference>
<dbReference type="InterPro" id="IPR036875">
    <property type="entry name" value="Znf_CCHC_sf"/>
</dbReference>
<feature type="domain" description="C3H1-type" evidence="13">
    <location>
        <begin position="147"/>
        <end position="169"/>
    </location>
</feature>
<proteinExistence type="inferred from homology"/>
<keyword evidence="8 11" id="KW-0862">Zinc</keyword>
<evidence type="ECO:0000313" key="16">
    <source>
        <dbReference type="Proteomes" id="UP000242188"/>
    </source>
</evidence>
<evidence type="ECO:0000259" key="14">
    <source>
        <dbReference type="PROSITE" id="PS50158"/>
    </source>
</evidence>
<evidence type="ECO:0000256" key="9">
    <source>
        <dbReference type="ARBA" id="ARBA00022884"/>
    </source>
</evidence>
<keyword evidence="4" id="KW-0507">mRNA processing</keyword>
<comment type="subcellular location">
    <subcellularLocation>
        <location evidence="1">Nucleus</location>
    </subcellularLocation>
</comment>
<sequence length="278" mass="31226">MQEIVASVTHMRFDIEMALEQQLGSQPLPFPGMDKSGSAICTFYLSNICSKGTACPYRHIKGDRTVVCKHWLRGLCKKGDDCEFLHEYDLSKMPECYFFSKFGECNNKECPFLHIDPSAKIKDCPWYDRGFCRHGPKCKNRHVRRVLCQCYLQGFCLDGPKCKFMHPNFDLPTYDPTTQAKKATIVCHMCGETGHKAISCPKGKSGDGKPSMLHSSPIGRPINVQTQQSDSHGHTERGEGGDPRRPLDQVTCFKCGEKGHYANKCPKGHLAFLSINAQ</sequence>
<reference evidence="15 16" key="1">
    <citation type="journal article" date="2017" name="Nat. Ecol. Evol.">
        <title>Scallop genome provides insights into evolution of bilaterian karyotype and development.</title>
        <authorList>
            <person name="Wang S."/>
            <person name="Zhang J."/>
            <person name="Jiao W."/>
            <person name="Li J."/>
            <person name="Xun X."/>
            <person name="Sun Y."/>
            <person name="Guo X."/>
            <person name="Huan P."/>
            <person name="Dong B."/>
            <person name="Zhang L."/>
            <person name="Hu X."/>
            <person name="Sun X."/>
            <person name="Wang J."/>
            <person name="Zhao C."/>
            <person name="Wang Y."/>
            <person name="Wang D."/>
            <person name="Huang X."/>
            <person name="Wang R."/>
            <person name="Lv J."/>
            <person name="Li Y."/>
            <person name="Zhang Z."/>
            <person name="Liu B."/>
            <person name="Lu W."/>
            <person name="Hui Y."/>
            <person name="Liang J."/>
            <person name="Zhou Z."/>
            <person name="Hou R."/>
            <person name="Li X."/>
            <person name="Liu Y."/>
            <person name="Li H."/>
            <person name="Ning X."/>
            <person name="Lin Y."/>
            <person name="Zhao L."/>
            <person name="Xing Q."/>
            <person name="Dou J."/>
            <person name="Li Y."/>
            <person name="Mao J."/>
            <person name="Guo H."/>
            <person name="Dou H."/>
            <person name="Li T."/>
            <person name="Mu C."/>
            <person name="Jiang W."/>
            <person name="Fu Q."/>
            <person name="Fu X."/>
            <person name="Miao Y."/>
            <person name="Liu J."/>
            <person name="Yu Q."/>
            <person name="Li R."/>
            <person name="Liao H."/>
            <person name="Li X."/>
            <person name="Kong Y."/>
            <person name="Jiang Z."/>
            <person name="Chourrout D."/>
            <person name="Li R."/>
            <person name="Bao Z."/>
        </authorList>
    </citation>
    <scope>NUCLEOTIDE SEQUENCE [LARGE SCALE GENOMIC DNA]</scope>
    <source>
        <strain evidence="15 16">PY_sf001</strain>
    </source>
</reference>
<feature type="zinc finger region" description="C3H1-type" evidence="11">
    <location>
        <begin position="35"/>
        <end position="59"/>
    </location>
</feature>
<feature type="domain" description="C3H1-type" evidence="13">
    <location>
        <begin position="90"/>
        <end position="117"/>
    </location>
</feature>
<dbReference type="Pfam" id="PF00098">
    <property type="entry name" value="zf-CCHC"/>
    <property type="match status" value="2"/>
</dbReference>
<dbReference type="SMART" id="SM00356">
    <property type="entry name" value="ZnF_C3H1"/>
    <property type="match status" value="5"/>
</dbReference>
<keyword evidence="7 11" id="KW-0863">Zinc-finger</keyword>
<evidence type="ECO:0000256" key="1">
    <source>
        <dbReference type="ARBA" id="ARBA00004123"/>
    </source>
</evidence>
<feature type="zinc finger region" description="C3H1-type" evidence="11">
    <location>
        <begin position="118"/>
        <end position="145"/>
    </location>
</feature>
<feature type="region of interest" description="Disordered" evidence="12">
    <location>
        <begin position="201"/>
        <end position="245"/>
    </location>
</feature>
<keyword evidence="10" id="KW-0539">Nucleus</keyword>
<keyword evidence="9" id="KW-0694">RNA-binding</keyword>
<dbReference type="InterPro" id="IPR041686">
    <property type="entry name" value="Znf-CCCH_3"/>
</dbReference>
<dbReference type="AlphaFoldDB" id="A0A210QGF7"/>
<evidence type="ECO:0000259" key="13">
    <source>
        <dbReference type="PROSITE" id="PS50103"/>
    </source>
</evidence>
<dbReference type="InterPro" id="IPR001878">
    <property type="entry name" value="Znf_CCHC"/>
</dbReference>
<dbReference type="InterPro" id="IPR036855">
    <property type="entry name" value="Znf_CCCH_sf"/>
</dbReference>
<protein>
    <recommendedName>
        <fullName evidence="3">Cleavage and polyadenylation specificity factor subunit 4</fullName>
    </recommendedName>
</protein>
<feature type="compositionally biased region" description="Basic and acidic residues" evidence="12">
    <location>
        <begin position="231"/>
        <end position="245"/>
    </location>
</feature>
<dbReference type="OrthoDB" id="1914176at2759"/>
<feature type="zinc finger region" description="C3H1-type" evidence="11">
    <location>
        <begin position="147"/>
        <end position="169"/>
    </location>
</feature>
<keyword evidence="16" id="KW-1185">Reference proteome</keyword>
<evidence type="ECO:0000256" key="5">
    <source>
        <dbReference type="ARBA" id="ARBA00022723"/>
    </source>
</evidence>
<dbReference type="Gene3D" id="4.10.1000.10">
    <property type="entry name" value="Zinc finger, CCCH-type"/>
    <property type="match status" value="2"/>
</dbReference>
<feature type="domain" description="CCHC-type" evidence="14">
    <location>
        <begin position="252"/>
        <end position="267"/>
    </location>
</feature>
<dbReference type="GO" id="GO:0008270">
    <property type="term" value="F:zinc ion binding"/>
    <property type="evidence" value="ECO:0007669"/>
    <property type="project" value="UniProtKB-KW"/>
</dbReference>
<comment type="caution">
    <text evidence="15">The sequence shown here is derived from an EMBL/GenBank/DDBJ whole genome shotgun (WGS) entry which is preliminary data.</text>
</comment>
<dbReference type="PANTHER" id="PTHR23102">
    <property type="entry name" value="CLEAVAGE AND POLYADENYLATION SPECIFICITY FACTOR SUBUNIT 4-RELATED"/>
    <property type="match status" value="1"/>
</dbReference>
<evidence type="ECO:0000256" key="8">
    <source>
        <dbReference type="ARBA" id="ARBA00022833"/>
    </source>
</evidence>
<dbReference type="InterPro" id="IPR045348">
    <property type="entry name" value="CPSF4/Yth1"/>
</dbReference>
<dbReference type="PROSITE" id="PS50103">
    <property type="entry name" value="ZF_C3H1"/>
    <property type="match status" value="5"/>
</dbReference>